<dbReference type="InterPro" id="IPR031311">
    <property type="entry name" value="CHIT_BIND_RR_consensus"/>
</dbReference>
<name>A0A1B6F7T4_9HEMI</name>
<keyword evidence="1 2" id="KW-0193">Cuticle</keyword>
<feature type="compositionally biased region" description="Polar residues" evidence="3">
    <location>
        <begin position="176"/>
        <end position="187"/>
    </location>
</feature>
<dbReference type="GO" id="GO:0062129">
    <property type="term" value="C:chitin-based extracellular matrix"/>
    <property type="evidence" value="ECO:0007669"/>
    <property type="project" value="TreeGrafter"/>
</dbReference>
<dbReference type="InterPro" id="IPR000618">
    <property type="entry name" value="Insect_cuticle"/>
</dbReference>
<dbReference type="PRINTS" id="PR00947">
    <property type="entry name" value="CUTICLE"/>
</dbReference>
<dbReference type="PROSITE" id="PS51155">
    <property type="entry name" value="CHIT_BIND_RR_2"/>
    <property type="match status" value="1"/>
</dbReference>
<evidence type="ECO:0000256" key="2">
    <source>
        <dbReference type="PROSITE-ProRule" id="PRU00497"/>
    </source>
</evidence>
<feature type="signal peptide" evidence="4">
    <location>
        <begin position="1"/>
        <end position="18"/>
    </location>
</feature>
<evidence type="ECO:0000256" key="1">
    <source>
        <dbReference type="ARBA" id="ARBA00022460"/>
    </source>
</evidence>
<feature type="non-terminal residue" evidence="5">
    <location>
        <position position="1"/>
    </location>
</feature>
<feature type="compositionally biased region" description="Polar residues" evidence="3">
    <location>
        <begin position="34"/>
        <end position="44"/>
    </location>
</feature>
<dbReference type="PANTHER" id="PTHR10380">
    <property type="entry name" value="CUTICLE PROTEIN"/>
    <property type="match status" value="1"/>
</dbReference>
<dbReference type="Pfam" id="PF00379">
    <property type="entry name" value="Chitin_bind_4"/>
    <property type="match status" value="1"/>
</dbReference>
<keyword evidence="4" id="KW-0732">Signal</keyword>
<dbReference type="PANTHER" id="PTHR10380:SF109">
    <property type="entry name" value="CUTICULAR PROTEIN 49AH"/>
    <property type="match status" value="1"/>
</dbReference>
<organism evidence="5">
    <name type="scientific">Cuerna arida</name>
    <dbReference type="NCBI Taxonomy" id="1464854"/>
    <lineage>
        <taxon>Eukaryota</taxon>
        <taxon>Metazoa</taxon>
        <taxon>Ecdysozoa</taxon>
        <taxon>Arthropoda</taxon>
        <taxon>Hexapoda</taxon>
        <taxon>Insecta</taxon>
        <taxon>Pterygota</taxon>
        <taxon>Neoptera</taxon>
        <taxon>Paraneoptera</taxon>
        <taxon>Hemiptera</taxon>
        <taxon>Auchenorrhyncha</taxon>
        <taxon>Membracoidea</taxon>
        <taxon>Cicadellidae</taxon>
        <taxon>Cicadellinae</taxon>
        <taxon>Proconiini</taxon>
        <taxon>Cuerna</taxon>
    </lineage>
</organism>
<proteinExistence type="predicted"/>
<feature type="region of interest" description="Disordered" evidence="3">
    <location>
        <begin position="164"/>
        <end position="187"/>
    </location>
</feature>
<accession>A0A1B6F7T4</accession>
<dbReference type="EMBL" id="GECZ01023846">
    <property type="protein sequence ID" value="JAS45923.1"/>
    <property type="molecule type" value="Transcribed_RNA"/>
</dbReference>
<sequence length="187" mass="22053">KMKYSIILIVAFIGANYAERKYEERERYQDPTYPAQQNEFSQRQYYEGQQRKSAEPITVIPILKHDKKQSLDGSYQTEYETGNNIYAEEIGYLKDLGKNEKGEQIRAQVQQGSYSYYTPEGELIEVKYIADEQGFRPVGKHFPTEPTPSKEIIESLKLIYDGNQKRNEYNEKERLNPQNGQQNERRY</sequence>
<dbReference type="AlphaFoldDB" id="A0A1B6F7T4"/>
<evidence type="ECO:0008006" key="6">
    <source>
        <dbReference type="Google" id="ProtNLM"/>
    </source>
</evidence>
<reference evidence="5" key="1">
    <citation type="submission" date="2015-11" db="EMBL/GenBank/DDBJ databases">
        <title>De novo transcriptome assembly of four potential Pierce s Disease insect vectors from Arizona vineyards.</title>
        <authorList>
            <person name="Tassone E.E."/>
        </authorList>
    </citation>
    <scope>NUCLEOTIDE SEQUENCE</scope>
</reference>
<dbReference type="GO" id="GO:0008010">
    <property type="term" value="F:structural constituent of chitin-based larval cuticle"/>
    <property type="evidence" value="ECO:0007669"/>
    <property type="project" value="TreeGrafter"/>
</dbReference>
<evidence type="ECO:0000313" key="5">
    <source>
        <dbReference type="EMBL" id="JAS45923.1"/>
    </source>
</evidence>
<protein>
    <recommendedName>
        <fullName evidence="6">Endocuticle structural glycoprotein SgAbd-2</fullName>
    </recommendedName>
</protein>
<feature type="compositionally biased region" description="Basic and acidic residues" evidence="3">
    <location>
        <begin position="164"/>
        <end position="175"/>
    </location>
</feature>
<gene>
    <name evidence="5" type="ORF">g.1115</name>
</gene>
<evidence type="ECO:0000256" key="3">
    <source>
        <dbReference type="SAM" id="MobiDB-lite"/>
    </source>
</evidence>
<dbReference type="PROSITE" id="PS00233">
    <property type="entry name" value="CHIT_BIND_RR_1"/>
    <property type="match status" value="1"/>
</dbReference>
<dbReference type="InterPro" id="IPR050468">
    <property type="entry name" value="Cuticle_Struct_Prot"/>
</dbReference>
<feature type="chain" id="PRO_5008582650" description="Endocuticle structural glycoprotein SgAbd-2" evidence="4">
    <location>
        <begin position="19"/>
        <end position="187"/>
    </location>
</feature>
<feature type="region of interest" description="Disordered" evidence="3">
    <location>
        <begin position="27"/>
        <end position="52"/>
    </location>
</feature>
<evidence type="ECO:0000256" key="4">
    <source>
        <dbReference type="SAM" id="SignalP"/>
    </source>
</evidence>